<dbReference type="CDD" id="cd03801">
    <property type="entry name" value="GT4_PimA-like"/>
    <property type="match status" value="1"/>
</dbReference>
<organism evidence="2 3">
    <name type="scientific">Phyllobacterium phragmitis</name>
    <dbReference type="NCBI Taxonomy" id="2670329"/>
    <lineage>
        <taxon>Bacteria</taxon>
        <taxon>Pseudomonadati</taxon>
        <taxon>Pseudomonadota</taxon>
        <taxon>Alphaproteobacteria</taxon>
        <taxon>Hyphomicrobiales</taxon>
        <taxon>Phyllobacteriaceae</taxon>
        <taxon>Phyllobacterium</taxon>
    </lineage>
</organism>
<evidence type="ECO:0000313" key="2">
    <source>
        <dbReference type="EMBL" id="GAB1581749.1"/>
    </source>
</evidence>
<dbReference type="RefSeq" id="WP_407864531.1">
    <property type="nucleotide sequence ID" value="NZ_BAAFZP010000001.1"/>
</dbReference>
<dbReference type="Gene3D" id="3.40.50.2000">
    <property type="entry name" value="Glycogen Phosphorylase B"/>
    <property type="match status" value="2"/>
</dbReference>
<evidence type="ECO:0000259" key="1">
    <source>
        <dbReference type="Pfam" id="PF13439"/>
    </source>
</evidence>
<feature type="domain" description="Glycosyltransferase subfamily 4-like N-terminal" evidence="1">
    <location>
        <begin position="20"/>
        <end position="192"/>
    </location>
</feature>
<protein>
    <submittedName>
        <fullName evidence="2">Glycosyltransferase family 4 protein</fullName>
    </submittedName>
</protein>
<comment type="caution">
    <text evidence="2">The sequence shown here is derived from an EMBL/GenBank/DDBJ whole genome shotgun (WGS) entry which is preliminary data.</text>
</comment>
<dbReference type="EMBL" id="BAAFZP010000001">
    <property type="protein sequence ID" value="GAB1581749.1"/>
    <property type="molecule type" value="Genomic_DNA"/>
</dbReference>
<dbReference type="Pfam" id="PF13439">
    <property type="entry name" value="Glyco_transf_4"/>
    <property type="match status" value="1"/>
</dbReference>
<dbReference type="PANTHER" id="PTHR45871">
    <property type="entry name" value="N-ACETYLGLUCOSAMINYL-PHOSPHATIDYLINOSITOL BIOSYNTHETIC PROTEIN"/>
    <property type="match status" value="1"/>
</dbReference>
<accession>A0ABQ0GYJ5</accession>
<dbReference type="Pfam" id="PF13692">
    <property type="entry name" value="Glyco_trans_1_4"/>
    <property type="match status" value="1"/>
</dbReference>
<dbReference type="PANTHER" id="PTHR45871:SF1">
    <property type="entry name" value="PHOSPHATIDYLINOSITOL N-ACETYLGLUCOSAMINYLTRANSFERASE SUBUNIT A"/>
    <property type="match status" value="1"/>
</dbReference>
<name>A0ABQ0GYJ5_9HYPH</name>
<reference evidence="2 3" key="1">
    <citation type="submission" date="2024-10" db="EMBL/GenBank/DDBJ databases">
        <title>Isolation, draft genome sequencing and identification of Phyllobacterium sp. NSA23, isolated from leaf soil.</title>
        <authorList>
            <person name="Akita H."/>
        </authorList>
    </citation>
    <scope>NUCLEOTIDE SEQUENCE [LARGE SCALE GENOMIC DNA]</scope>
    <source>
        <strain evidence="2 3">NSA23</strain>
    </source>
</reference>
<dbReference type="SUPFAM" id="SSF53756">
    <property type="entry name" value="UDP-Glycosyltransferase/glycogen phosphorylase"/>
    <property type="match status" value="1"/>
</dbReference>
<sequence>MVNETSVRPLRIVHCFRSPVGGIFRHVRDLATAQSAAGHQIGIVCDSSTGGDYEDRLFDGIRDRLALGVHRIPMQRHIGPGDVLAGIKTYGIIKKLRPDILHGHGAKGGVYSRIFGTVLRVFRSRVARFYSPHGGSLHFGKDEWEGKLVFAAERMMEPLTDAIIFVSQYERDSYIQKLGPPKCPDVVIYNGLTEADFEKAEAPAGAADFLYVGMMRDLKGPDMFIGAIAEAERLAKRRLSAVLVGDGADKPRYVRMTETLGLSDRVRFRDPMPVRKAFRLGQTVVVPSRAEAMPYIVLETLAADKPVIATRVGGIPEILAGDPSALVAPTMQALAEKMAEVAANPSAYAKKMPDHEDIRRRFGAAAMAQAIEEVYKAALEGRLTSSLS</sequence>
<keyword evidence="3" id="KW-1185">Reference proteome</keyword>
<dbReference type="InterPro" id="IPR028098">
    <property type="entry name" value="Glyco_trans_4-like_N"/>
</dbReference>
<evidence type="ECO:0000313" key="3">
    <source>
        <dbReference type="Proteomes" id="UP001628091"/>
    </source>
</evidence>
<gene>
    <name evidence="2" type="ORF">PPNSA23_16920</name>
</gene>
<dbReference type="Proteomes" id="UP001628091">
    <property type="component" value="Unassembled WGS sequence"/>
</dbReference>
<proteinExistence type="predicted"/>